<gene>
    <name evidence="3" type="ORF">RI543_000602</name>
</gene>
<sequence length="372" mass="39983">MLLHRTVVLVTILAPISTIVNALINLEINETEDHHVHKHYKRGGRTCAFPYYEGMVAVQESGANAGWAMHFDQACDPGTWCPYACEPGQLMGQWDPSVTSYTYPGSQYGGLYCQEDGTLKTPFKNKPYCYEGKGTVYVQNQCSNDGSVAFCQTVLPGNEEMLIPTLVADTETLAVPGPEYWACTAAHYYINPPGVTVENGCKWGDLSHPWGNWAPYVAGANMDASGNTFVKIGWNPVYLETSCPFRDKTPSFGVRITCDDPDSCEGLPCSIDPSVVGVNGVTSDTTSEGAGGGAFCVVTAKNYSKAKIEVFAIGSGGGGEAGETAKSTSSDATAQMKRDETYKIGNVTSSVSHEHQRATITHTVFKTVTVSK</sequence>
<evidence type="ECO:0000313" key="3">
    <source>
        <dbReference type="EMBL" id="KAK5781949.1"/>
    </source>
</evidence>
<keyword evidence="2" id="KW-0732">Signal</keyword>
<dbReference type="PANTHER" id="PTHR31654">
    <property type="entry name" value="SECRETED BETA-GLUCOSIDASE ADG3-RELATED"/>
    <property type="match status" value="1"/>
</dbReference>
<evidence type="ECO:0000256" key="1">
    <source>
        <dbReference type="ARBA" id="ARBA00010579"/>
    </source>
</evidence>
<dbReference type="PANTHER" id="PTHR31654:SF0">
    <property type="entry name" value="SECRETED BETA-GLUCOSIDASE ADG3-RELATED"/>
    <property type="match status" value="1"/>
</dbReference>
<dbReference type="InterPro" id="IPR053088">
    <property type="entry name" value="Beta-glucosidase/SUN-like"/>
</dbReference>
<proteinExistence type="inferred from homology"/>
<name>A0AAN7ZT99_9SACH</name>
<dbReference type="Proteomes" id="UP001306508">
    <property type="component" value="Unassembled WGS sequence"/>
</dbReference>
<dbReference type="Pfam" id="PF03856">
    <property type="entry name" value="SUN"/>
    <property type="match status" value="1"/>
</dbReference>
<organism evidence="3 4">
    <name type="scientific">Arxiozyma heterogenica</name>
    <dbReference type="NCBI Taxonomy" id="278026"/>
    <lineage>
        <taxon>Eukaryota</taxon>
        <taxon>Fungi</taxon>
        <taxon>Dikarya</taxon>
        <taxon>Ascomycota</taxon>
        <taxon>Saccharomycotina</taxon>
        <taxon>Saccharomycetes</taxon>
        <taxon>Saccharomycetales</taxon>
        <taxon>Saccharomycetaceae</taxon>
        <taxon>Arxiozyma</taxon>
    </lineage>
</organism>
<feature type="signal peptide" evidence="2">
    <location>
        <begin position="1"/>
        <end position="22"/>
    </location>
</feature>
<comment type="caution">
    <text evidence="3">The sequence shown here is derived from an EMBL/GenBank/DDBJ whole genome shotgun (WGS) entry which is preliminary data.</text>
</comment>
<dbReference type="EMBL" id="JAWIZZ010000023">
    <property type="protein sequence ID" value="KAK5781949.1"/>
    <property type="molecule type" value="Genomic_DNA"/>
</dbReference>
<protein>
    <submittedName>
        <fullName evidence="3">Uncharacterized protein</fullName>
    </submittedName>
</protein>
<accession>A0AAN7ZT99</accession>
<comment type="similarity">
    <text evidence="1">Belongs to the SUN family.</text>
</comment>
<evidence type="ECO:0000313" key="4">
    <source>
        <dbReference type="Proteomes" id="UP001306508"/>
    </source>
</evidence>
<reference evidence="4" key="1">
    <citation type="submission" date="2023-07" db="EMBL/GenBank/DDBJ databases">
        <title>A draft genome of Kazachstania heterogenica Y-27499.</title>
        <authorList>
            <person name="Donic C."/>
            <person name="Kralova J.S."/>
            <person name="Fidel L."/>
            <person name="Ben-Dor S."/>
            <person name="Jung S."/>
        </authorList>
    </citation>
    <scope>NUCLEOTIDE SEQUENCE [LARGE SCALE GENOMIC DNA]</scope>
    <source>
        <strain evidence="4">Y27499</strain>
    </source>
</reference>
<dbReference type="AlphaFoldDB" id="A0AAN7ZT99"/>
<feature type="chain" id="PRO_5043005668" evidence="2">
    <location>
        <begin position="23"/>
        <end position="372"/>
    </location>
</feature>
<dbReference type="InterPro" id="IPR005556">
    <property type="entry name" value="SUN"/>
</dbReference>
<keyword evidence="4" id="KW-1185">Reference proteome</keyword>
<evidence type="ECO:0000256" key="2">
    <source>
        <dbReference type="SAM" id="SignalP"/>
    </source>
</evidence>